<sequence length="431" mass="49025">MSTASENTDCEFSPEIKMNSVHSLIEEPFCGRSLSDRIETKRLGRPTPDLNIVQIVTCKKRSFNRKFNRDVYEKNSWICGCDIRNALFCFPCLLFGGEQLWTRLGLTDLNHLGDRTKKHAGSAQHMKNVVQFTLFGRGNDATQLDTAYRRDLELHNEKVRHNRHILHILINCVRFCGAFELASREHDESLSSSNPGVFGELINFSAELDVALKEHLEKAIVFQGTSTIIQNEILQAMFSVCQEEISREIEEGDYLSVIVDETSDVSSTFQMALVFRYIVNGKPVERFWDLLAPSDYSTKTLSSVILAELEKHVKGNKKKLVSQTYDGAALLNGAFKGVQTIVKETYGYATYIHCYAHKLNLVMLNAASANKKYKKDILDTMQKVVDETSNVSTINQATGYIKILTSKSFVFWLGLFRKIMPHETFYLLHFN</sequence>
<dbReference type="Pfam" id="PF14291">
    <property type="entry name" value="DUF4371"/>
    <property type="match status" value="1"/>
</dbReference>
<protein>
    <recommendedName>
        <fullName evidence="1">DUF4371 domain-containing protein</fullName>
    </recommendedName>
</protein>
<accession>A0AAV8XSR5</accession>
<proteinExistence type="predicted"/>
<dbReference type="PANTHER" id="PTHR45749">
    <property type="match status" value="1"/>
</dbReference>
<gene>
    <name evidence="2" type="ORF">NQ318_023325</name>
</gene>
<evidence type="ECO:0000259" key="1">
    <source>
        <dbReference type="Pfam" id="PF14291"/>
    </source>
</evidence>
<dbReference type="PANTHER" id="PTHR45749:SF28">
    <property type="entry name" value="ZINC FINGER MYM-TYPE PROTEIN 1-LIKE-RELATED"/>
    <property type="match status" value="1"/>
</dbReference>
<dbReference type="AlphaFoldDB" id="A0AAV8XSR5"/>
<dbReference type="EMBL" id="JAPWTK010000357">
    <property type="protein sequence ID" value="KAJ8941729.1"/>
    <property type="molecule type" value="Genomic_DNA"/>
</dbReference>
<evidence type="ECO:0000313" key="2">
    <source>
        <dbReference type="EMBL" id="KAJ8941729.1"/>
    </source>
</evidence>
<organism evidence="2 3">
    <name type="scientific">Aromia moschata</name>
    <dbReference type="NCBI Taxonomy" id="1265417"/>
    <lineage>
        <taxon>Eukaryota</taxon>
        <taxon>Metazoa</taxon>
        <taxon>Ecdysozoa</taxon>
        <taxon>Arthropoda</taxon>
        <taxon>Hexapoda</taxon>
        <taxon>Insecta</taxon>
        <taxon>Pterygota</taxon>
        <taxon>Neoptera</taxon>
        <taxon>Endopterygota</taxon>
        <taxon>Coleoptera</taxon>
        <taxon>Polyphaga</taxon>
        <taxon>Cucujiformia</taxon>
        <taxon>Chrysomeloidea</taxon>
        <taxon>Cerambycidae</taxon>
        <taxon>Cerambycinae</taxon>
        <taxon>Callichromatini</taxon>
        <taxon>Aromia</taxon>
    </lineage>
</organism>
<dbReference type="Proteomes" id="UP001162162">
    <property type="component" value="Unassembled WGS sequence"/>
</dbReference>
<feature type="domain" description="DUF4371" evidence="1">
    <location>
        <begin position="163"/>
        <end position="337"/>
    </location>
</feature>
<dbReference type="InterPro" id="IPR025398">
    <property type="entry name" value="DUF4371"/>
</dbReference>
<name>A0AAV8XSR5_9CUCU</name>
<comment type="caution">
    <text evidence="2">The sequence shown here is derived from an EMBL/GenBank/DDBJ whole genome shotgun (WGS) entry which is preliminary data.</text>
</comment>
<keyword evidence="3" id="KW-1185">Reference proteome</keyword>
<reference evidence="2" key="1">
    <citation type="journal article" date="2023" name="Insect Mol. Biol.">
        <title>Genome sequencing provides insights into the evolution of gene families encoding plant cell wall-degrading enzymes in longhorned beetles.</title>
        <authorList>
            <person name="Shin N.R."/>
            <person name="Okamura Y."/>
            <person name="Kirsch R."/>
            <person name="Pauchet Y."/>
        </authorList>
    </citation>
    <scope>NUCLEOTIDE SEQUENCE</scope>
    <source>
        <strain evidence="2">AMC_N1</strain>
    </source>
</reference>
<evidence type="ECO:0000313" key="3">
    <source>
        <dbReference type="Proteomes" id="UP001162162"/>
    </source>
</evidence>